<feature type="region of interest" description="Disordered" evidence="1">
    <location>
        <begin position="1"/>
        <end position="92"/>
    </location>
</feature>
<name>A0AA38MKA2_9CUCU</name>
<evidence type="ECO:0000313" key="3">
    <source>
        <dbReference type="Proteomes" id="UP001168821"/>
    </source>
</evidence>
<gene>
    <name evidence="2" type="ORF">Zmor_010815</name>
</gene>
<sequence>MGEEGGGVEWGGGRFSARRGPPGAPEGGVSTAPAGAAARGRRRRRQEGENLPARAPNLLPDQLGARGGVATPKKKGKPPPGGSAGGVGEGAKAANFFSGGAKFRREFVLVG</sequence>
<dbReference type="EMBL" id="JALNTZ010000003">
    <property type="protein sequence ID" value="KAJ3659108.1"/>
    <property type="molecule type" value="Genomic_DNA"/>
</dbReference>
<dbReference type="AlphaFoldDB" id="A0AA38MKA2"/>
<accession>A0AA38MKA2</accession>
<feature type="compositionally biased region" description="Gly residues" evidence="1">
    <location>
        <begin position="1"/>
        <end position="14"/>
    </location>
</feature>
<proteinExistence type="predicted"/>
<reference evidence="2" key="1">
    <citation type="journal article" date="2023" name="G3 (Bethesda)">
        <title>Whole genome assemblies of Zophobas morio and Tenebrio molitor.</title>
        <authorList>
            <person name="Kaur S."/>
            <person name="Stinson S.A."/>
            <person name="diCenzo G.C."/>
        </authorList>
    </citation>
    <scope>NUCLEOTIDE SEQUENCE</scope>
    <source>
        <strain evidence="2">QUZm001</strain>
    </source>
</reference>
<organism evidence="2 3">
    <name type="scientific">Zophobas morio</name>
    <dbReference type="NCBI Taxonomy" id="2755281"/>
    <lineage>
        <taxon>Eukaryota</taxon>
        <taxon>Metazoa</taxon>
        <taxon>Ecdysozoa</taxon>
        <taxon>Arthropoda</taxon>
        <taxon>Hexapoda</taxon>
        <taxon>Insecta</taxon>
        <taxon>Pterygota</taxon>
        <taxon>Neoptera</taxon>
        <taxon>Endopterygota</taxon>
        <taxon>Coleoptera</taxon>
        <taxon>Polyphaga</taxon>
        <taxon>Cucujiformia</taxon>
        <taxon>Tenebrionidae</taxon>
        <taxon>Zophobas</taxon>
    </lineage>
</organism>
<evidence type="ECO:0000256" key="1">
    <source>
        <dbReference type="SAM" id="MobiDB-lite"/>
    </source>
</evidence>
<dbReference type="Proteomes" id="UP001168821">
    <property type="component" value="Unassembled WGS sequence"/>
</dbReference>
<keyword evidence="3" id="KW-1185">Reference proteome</keyword>
<comment type="caution">
    <text evidence="2">The sequence shown here is derived from an EMBL/GenBank/DDBJ whole genome shotgun (WGS) entry which is preliminary data.</text>
</comment>
<protein>
    <submittedName>
        <fullName evidence="2">Uncharacterized protein</fullName>
    </submittedName>
</protein>
<evidence type="ECO:0000313" key="2">
    <source>
        <dbReference type="EMBL" id="KAJ3659108.1"/>
    </source>
</evidence>